<feature type="compositionally biased region" description="Polar residues" evidence="1">
    <location>
        <begin position="28"/>
        <end position="42"/>
    </location>
</feature>
<evidence type="ECO:0000313" key="2">
    <source>
        <dbReference type="EMBL" id="RKP11762.1"/>
    </source>
</evidence>
<gene>
    <name evidence="2" type="ORF">BJ684DRAFT_21658</name>
</gene>
<dbReference type="EMBL" id="KZ988669">
    <property type="protein sequence ID" value="RKP11762.1"/>
    <property type="molecule type" value="Genomic_DNA"/>
</dbReference>
<feature type="region of interest" description="Disordered" evidence="1">
    <location>
        <begin position="1"/>
        <end position="56"/>
    </location>
</feature>
<feature type="compositionally biased region" description="Low complexity" evidence="1">
    <location>
        <begin position="88"/>
        <end position="101"/>
    </location>
</feature>
<feature type="compositionally biased region" description="Basic residues" evidence="1">
    <location>
        <begin position="161"/>
        <end position="174"/>
    </location>
</feature>
<feature type="region of interest" description="Disordered" evidence="1">
    <location>
        <begin position="404"/>
        <end position="426"/>
    </location>
</feature>
<dbReference type="OrthoDB" id="5560686at2759"/>
<accession>A0A4P9Y011</accession>
<protein>
    <submittedName>
        <fullName evidence="2">Uncharacterized protein</fullName>
    </submittedName>
</protein>
<feature type="compositionally biased region" description="Polar residues" evidence="1">
    <location>
        <begin position="68"/>
        <end position="86"/>
    </location>
</feature>
<dbReference type="Proteomes" id="UP000267251">
    <property type="component" value="Unassembled WGS sequence"/>
</dbReference>
<feature type="compositionally biased region" description="Polar residues" evidence="1">
    <location>
        <begin position="183"/>
        <end position="201"/>
    </location>
</feature>
<feature type="compositionally biased region" description="Acidic residues" evidence="1">
    <location>
        <begin position="11"/>
        <end position="21"/>
    </location>
</feature>
<sequence>MDDQGKLASTGDDDTTMDDATVEVPAPNHTSIIPTADTTTVNRRAPKDGSSFEKGTIENAIHEVCTVPNGTSLPNSQHSPLQNTPTMLPLLPDAPSSSSVSMDHPKENESRDEASKIISGASTPNEQGPRRSQRRRKARETSWYIHPDDMDRSIFTGRPSSSHKTRRSAPRSKNRFVTPPLPSSISPTGTAPVSSDPTISETGAGDPSSADGPKEELVPAEPVRPGWHTISWHLERVLHSHGDSPMHSKLVISEALKLDQKISQQYSLPRAFRGKTPENSASASLSSNKDRLFIPSRKGRKIYYKLAWKARDIPSAVAAYNTWMSELVTYDWPRCFGVPKHRAAQADAGELAQCPPEVPYIPPQILRPVFSDQEMSATVSCSQPPQKEITSSSSVTVTAGVPSVIPNESTEATSVTETTLPAPMSTLSQDTSALMKDEETHNPETPMFVEAATRVSQPLEHVGETTLPPQTAERPQGISASPPVRESVNLSSSMPSLKLEANSEPLTTVVTSDQMAPHLPNHPTGDVTMDRAVNTMTPQGALNPSALILPASATPTRVREPLTLVDYQQGGIPYHSAQNRLLGINGPRTFVDPGVTDGELDVRIQQFKTMERYWNKSLRILPASCDPPPRNVTEALVIIERRERLAKIREQEEKIKGPTERDTGHNEEARII</sequence>
<evidence type="ECO:0000313" key="3">
    <source>
        <dbReference type="Proteomes" id="UP000267251"/>
    </source>
</evidence>
<feature type="compositionally biased region" description="Low complexity" evidence="1">
    <location>
        <begin position="404"/>
        <end position="419"/>
    </location>
</feature>
<name>A0A4P9Y011_9FUNG</name>
<proteinExistence type="predicted"/>
<reference evidence="3" key="1">
    <citation type="journal article" date="2018" name="Nat. Microbiol.">
        <title>Leveraging single-cell genomics to expand the fungal tree of life.</title>
        <authorList>
            <person name="Ahrendt S.R."/>
            <person name="Quandt C.A."/>
            <person name="Ciobanu D."/>
            <person name="Clum A."/>
            <person name="Salamov A."/>
            <person name="Andreopoulos B."/>
            <person name="Cheng J.F."/>
            <person name="Woyke T."/>
            <person name="Pelin A."/>
            <person name="Henrissat B."/>
            <person name="Reynolds N.K."/>
            <person name="Benny G.L."/>
            <person name="Smith M.E."/>
            <person name="James T.Y."/>
            <person name="Grigoriev I.V."/>
        </authorList>
    </citation>
    <scope>NUCLEOTIDE SEQUENCE [LARGE SCALE GENOMIC DNA]</scope>
</reference>
<feature type="compositionally biased region" description="Basic and acidic residues" evidence="1">
    <location>
        <begin position="103"/>
        <end position="115"/>
    </location>
</feature>
<keyword evidence="3" id="KW-1185">Reference proteome</keyword>
<feature type="region of interest" description="Disordered" evidence="1">
    <location>
        <begin position="465"/>
        <end position="491"/>
    </location>
</feature>
<evidence type="ECO:0000256" key="1">
    <source>
        <dbReference type="SAM" id="MobiDB-lite"/>
    </source>
</evidence>
<feature type="region of interest" description="Disordered" evidence="1">
    <location>
        <begin position="68"/>
        <end position="220"/>
    </location>
</feature>
<dbReference type="AlphaFoldDB" id="A0A4P9Y011"/>
<organism evidence="2 3">
    <name type="scientific">Piptocephalis cylindrospora</name>
    <dbReference type="NCBI Taxonomy" id="1907219"/>
    <lineage>
        <taxon>Eukaryota</taxon>
        <taxon>Fungi</taxon>
        <taxon>Fungi incertae sedis</taxon>
        <taxon>Zoopagomycota</taxon>
        <taxon>Zoopagomycotina</taxon>
        <taxon>Zoopagomycetes</taxon>
        <taxon>Zoopagales</taxon>
        <taxon>Piptocephalidaceae</taxon>
        <taxon>Piptocephalis</taxon>
    </lineage>
</organism>